<proteinExistence type="predicted"/>
<organism evidence="1 2">
    <name type="scientific">Entomophthora muscae</name>
    <dbReference type="NCBI Taxonomy" id="34485"/>
    <lineage>
        <taxon>Eukaryota</taxon>
        <taxon>Fungi</taxon>
        <taxon>Fungi incertae sedis</taxon>
        <taxon>Zoopagomycota</taxon>
        <taxon>Entomophthoromycotina</taxon>
        <taxon>Entomophthoromycetes</taxon>
        <taxon>Entomophthorales</taxon>
        <taxon>Entomophthoraceae</taxon>
        <taxon>Entomophthora</taxon>
    </lineage>
</organism>
<evidence type="ECO:0000313" key="1">
    <source>
        <dbReference type="EMBL" id="KAJ9076365.1"/>
    </source>
</evidence>
<sequence>MIVESLPWFIWEEVISYLNQETQWRLLTVDKVWCDKIVANRLQVVHFKVAKSSYCMNEQLIRHQKHVRSLFIFSPKHVEPQYFNHTFPKLKHLRLGNLSSDGMLLNMLVKRKLIGCFERLSYLSIDGEVEKHILDNILTPAKNLQELWLSLEHLDTKETMYILERLQCFNLIKIHIKMKYLELRVFGMIVEKFEKLQYLQLRFSESTPNIFITKRHLPPKIKTLFMSCPPGIKTDSILFDSEATKDLRMLSLGKNASFSGRYPQRLENLRIRSISAETGVEVLSLFENIASLFLNCSKCSPGIAVKLIYGFKRLKVLKIKHIADDDPLFKEPALTNIETLYIHMKASSLNATLYIFRAFPALFRLSIGFRLPDDYNLILLSFPKLPNIHFLAFKKCQDLETYHLLLNISPNLVTFAMPKKDFDDQPHLTCQYPAITFKRV</sequence>
<dbReference type="Proteomes" id="UP001165960">
    <property type="component" value="Unassembled WGS sequence"/>
</dbReference>
<protein>
    <submittedName>
        <fullName evidence="1">Uncharacterized protein</fullName>
    </submittedName>
</protein>
<reference evidence="1" key="1">
    <citation type="submission" date="2022-04" db="EMBL/GenBank/DDBJ databases">
        <title>Genome of the entomopathogenic fungus Entomophthora muscae.</title>
        <authorList>
            <person name="Elya C."/>
            <person name="Lovett B.R."/>
            <person name="Lee E."/>
            <person name="Macias A.M."/>
            <person name="Hajek A.E."/>
            <person name="De Bivort B.L."/>
            <person name="Kasson M.T."/>
            <person name="De Fine Licht H.H."/>
            <person name="Stajich J.E."/>
        </authorList>
    </citation>
    <scope>NUCLEOTIDE SEQUENCE</scope>
    <source>
        <strain evidence="1">Berkeley</strain>
    </source>
</reference>
<dbReference type="EMBL" id="QTSX02002291">
    <property type="protein sequence ID" value="KAJ9076365.1"/>
    <property type="molecule type" value="Genomic_DNA"/>
</dbReference>
<keyword evidence="2" id="KW-1185">Reference proteome</keyword>
<accession>A0ACC2TPD9</accession>
<name>A0ACC2TPD9_9FUNG</name>
<evidence type="ECO:0000313" key="2">
    <source>
        <dbReference type="Proteomes" id="UP001165960"/>
    </source>
</evidence>
<comment type="caution">
    <text evidence="1">The sequence shown here is derived from an EMBL/GenBank/DDBJ whole genome shotgun (WGS) entry which is preliminary data.</text>
</comment>
<gene>
    <name evidence="1" type="ORF">DSO57_1026994</name>
</gene>